<keyword evidence="6" id="KW-0378">Hydrolase</keyword>
<dbReference type="EC" id="6.5.1.8" evidence="1"/>
<dbReference type="PROSITE" id="PS50818">
    <property type="entry name" value="INTEIN_C_TER"/>
    <property type="match status" value="1"/>
</dbReference>
<keyword evidence="2 16" id="KW-0436">Ligase</keyword>
<feature type="binding site" evidence="15">
    <location>
        <position position="196"/>
    </location>
    <ligand>
        <name>Mn(2+)</name>
        <dbReference type="ChEBI" id="CHEBI:29035"/>
        <label>2</label>
    </ligand>
</feature>
<keyword evidence="8" id="KW-0068">Autocatalytic cleavage</keyword>
<dbReference type="GO" id="GO:0003909">
    <property type="term" value="F:DNA ligase activity"/>
    <property type="evidence" value="ECO:0007669"/>
    <property type="project" value="TreeGrafter"/>
</dbReference>
<keyword evidence="12 15" id="KW-0464">Manganese</keyword>
<evidence type="ECO:0000256" key="10">
    <source>
        <dbReference type="ARBA" id="ARBA00023000"/>
    </source>
</evidence>
<dbReference type="GO" id="GO:0005524">
    <property type="term" value="F:ATP binding"/>
    <property type="evidence" value="ECO:0007669"/>
    <property type="project" value="UniProtKB-KW"/>
</dbReference>
<sequence>MALMIVGDRMNKRLDSVGRIDVMTTHRVGDPKLVNFASHVDDNTIEQAKQTASMPFVHPHVALMPDAHSGKGSAVGTVIPTIDAVIPAAVGVDIGCGMIAARTEFTAADIQGRDLAALRTAIESTIPLSPGNYNTTLGRFPFTEGRITDLEHLAQDGGTDLSHSPKWREQLGSLGGGNHFIELCLDQADRVWLFLHSGSRGVGNKIAQKHIRVAQKLMKRWWIDLPNPDLAYLPQGTPEFTEYLRELNWAQRFAFENRAEMMDRFMSVFAAWMGYAELDRPHTAGDFEVERVNCFAGETQVITRMGTRPIEALAGGQHELLTDGGEWVKAPIMHFGRQEVTEVTLIRSGVLKTIRATAEHRWLLLTRRGRKYEATTAKLNPGDKMQPVFAKQPAGRTTVDQLSAARGFVYGDGAMKGRRSCANFCGTKDEAMIPYFNGVGNPLRTYGEVKRITGLPGEWKSDRPALDSDPSVLYGWLAGYFAADGDVGKTGRPTLSSASIENLEYVRTACQVVGIGTFGIRARIGKTGYSNGRLVTQYLVGLMRGDLDGEFFLIPEHRRRFEAGRGAAERRHWRGVLVRPTGEWTDVYCATVDGTHSFALADNILTGNCHHNYTRKERHGGRDVWLTRKGAIDAHTGVVGLIPGSMGTRSYVVRGKGNAAGLCSAPHGAGRRFSRNEARRRFTADDLAQRMQGIEYRHGEEWIDEIPDAYKDIDVVMADAAGLVDIEHELRQVLNVKGT</sequence>
<dbReference type="GO" id="GO:0042245">
    <property type="term" value="P:RNA repair"/>
    <property type="evidence" value="ECO:0007669"/>
    <property type="project" value="UniProtKB-KW"/>
</dbReference>
<dbReference type="GO" id="GO:0006314">
    <property type="term" value="P:intron homing"/>
    <property type="evidence" value="ECO:0007669"/>
    <property type="project" value="UniProtKB-KW"/>
</dbReference>
<dbReference type="GO" id="GO:0030145">
    <property type="term" value="F:manganese ion binding"/>
    <property type="evidence" value="ECO:0007669"/>
    <property type="project" value="TreeGrafter"/>
</dbReference>
<dbReference type="InterPro" id="IPR006141">
    <property type="entry name" value="Intein_N"/>
</dbReference>
<keyword evidence="4 15" id="KW-0479">Metal-binding</keyword>
<dbReference type="InterPro" id="IPR027434">
    <property type="entry name" value="Homing_endonucl"/>
</dbReference>
<dbReference type="PANTHER" id="PTHR43749">
    <property type="entry name" value="RNA-SPLICING LIGASE RTCB"/>
    <property type="match status" value="1"/>
</dbReference>
<evidence type="ECO:0000256" key="7">
    <source>
        <dbReference type="ARBA" id="ARBA00022800"/>
    </source>
</evidence>
<dbReference type="GO" id="GO:0005525">
    <property type="term" value="F:GTP binding"/>
    <property type="evidence" value="ECO:0007669"/>
    <property type="project" value="UniProtKB-KW"/>
</dbReference>
<dbReference type="InterPro" id="IPR036025">
    <property type="entry name" value="RtcB-like_sf"/>
</dbReference>
<evidence type="ECO:0000256" key="5">
    <source>
        <dbReference type="ARBA" id="ARBA00022741"/>
    </source>
</evidence>
<evidence type="ECO:0000256" key="1">
    <source>
        <dbReference type="ARBA" id="ARBA00012726"/>
    </source>
</evidence>
<keyword evidence="11 14" id="KW-0342">GTP-binding</keyword>
<evidence type="ECO:0000256" key="8">
    <source>
        <dbReference type="ARBA" id="ARBA00022813"/>
    </source>
</evidence>
<comment type="cofactor">
    <cofactor evidence="15">
        <name>Mn(2+)</name>
        <dbReference type="ChEBI" id="CHEBI:29035"/>
    </cofactor>
    <text evidence="15">Binds 2 manganese ions per subunit.</text>
</comment>
<dbReference type="Pfam" id="PF01139">
    <property type="entry name" value="RtcB"/>
    <property type="match status" value="2"/>
</dbReference>
<evidence type="ECO:0000256" key="14">
    <source>
        <dbReference type="PIRSR" id="PIRSR601233-2"/>
    </source>
</evidence>
<evidence type="ECO:0000256" key="4">
    <source>
        <dbReference type="ARBA" id="ARBA00022723"/>
    </source>
</evidence>
<dbReference type="PANTHER" id="PTHR43749:SF2">
    <property type="entry name" value="RNA-SPLICING LIGASE RTCB"/>
    <property type="match status" value="1"/>
</dbReference>
<evidence type="ECO:0000313" key="16">
    <source>
        <dbReference type="EMBL" id="CRZ17991.1"/>
    </source>
</evidence>
<evidence type="ECO:0000313" key="17">
    <source>
        <dbReference type="Proteomes" id="UP000199147"/>
    </source>
</evidence>
<evidence type="ECO:0000256" key="3">
    <source>
        <dbReference type="ARBA" id="ARBA00022722"/>
    </source>
</evidence>
<dbReference type="STRING" id="146018.BN2156_04888"/>
<dbReference type="GO" id="GO:0170057">
    <property type="term" value="F:RNA ligase (GTP) activity"/>
    <property type="evidence" value="ECO:0007669"/>
    <property type="project" value="UniProtKB-EC"/>
</dbReference>
<proteinExistence type="predicted"/>
<dbReference type="PROSITE" id="PS50817">
    <property type="entry name" value="INTEIN_N_TER"/>
    <property type="match status" value="1"/>
</dbReference>
<accession>A0A0H5RW08</accession>
<keyword evidence="5 14" id="KW-0547">Nucleotide-binding</keyword>
<keyword evidence="7" id="KW-0692">RNA repair</keyword>
<dbReference type="InterPro" id="IPR036844">
    <property type="entry name" value="Hint_dom_sf"/>
</dbReference>
<evidence type="ECO:0000256" key="15">
    <source>
        <dbReference type="PIRSR" id="PIRSR601233-3"/>
    </source>
</evidence>
<dbReference type="GO" id="GO:0004519">
    <property type="term" value="F:endonuclease activity"/>
    <property type="evidence" value="ECO:0007669"/>
    <property type="project" value="UniProtKB-KW"/>
</dbReference>
<feature type="binding site" evidence="14">
    <location>
        <begin position="178"/>
        <end position="182"/>
    </location>
    <ligand>
        <name>GMP</name>
        <dbReference type="ChEBI" id="CHEBI:58115"/>
    </ligand>
</feature>
<keyword evidence="3" id="KW-0540">Nuclease</keyword>
<dbReference type="InterPro" id="IPR030934">
    <property type="entry name" value="Intein_C"/>
</dbReference>
<evidence type="ECO:0000256" key="11">
    <source>
        <dbReference type="ARBA" id="ARBA00023134"/>
    </source>
</evidence>
<dbReference type="Proteomes" id="UP000199147">
    <property type="component" value="Unassembled WGS sequence"/>
</dbReference>
<protein>
    <recommendedName>
        <fullName evidence="1">3'-phosphate/5'-hydroxy nucleic acid ligase</fullName>
        <ecNumber evidence="1">6.5.1.8</ecNumber>
    </recommendedName>
</protein>
<keyword evidence="10" id="KW-0651">Protein splicing</keyword>
<dbReference type="GO" id="GO:0003677">
    <property type="term" value="F:DNA binding"/>
    <property type="evidence" value="ECO:0007669"/>
    <property type="project" value="UniProtKB-KW"/>
</dbReference>
<keyword evidence="9" id="KW-0404">Intron homing</keyword>
<evidence type="ECO:0000256" key="2">
    <source>
        <dbReference type="ARBA" id="ARBA00022598"/>
    </source>
</evidence>
<dbReference type="GO" id="GO:0006396">
    <property type="term" value="P:RNA processing"/>
    <property type="evidence" value="ECO:0007669"/>
    <property type="project" value="InterPro"/>
</dbReference>
<dbReference type="EMBL" id="CWKH01000002">
    <property type="protein sequence ID" value="CRZ17991.1"/>
    <property type="molecule type" value="Genomic_DNA"/>
</dbReference>
<dbReference type="SUPFAM" id="SSF51294">
    <property type="entry name" value="Hedgehog/intein (Hint) domain"/>
    <property type="match status" value="1"/>
</dbReference>
<reference evidence="17" key="1">
    <citation type="submission" date="2015-07" db="EMBL/GenBank/DDBJ databases">
        <authorList>
            <person name="Urmite Genomes"/>
        </authorList>
    </citation>
    <scope>NUCLEOTIDE SEQUENCE [LARGE SCALE GENOMIC DNA]</scope>
    <source>
        <strain evidence="17">type strain: ATCC 49404</strain>
    </source>
</reference>
<dbReference type="InterPro" id="IPR052915">
    <property type="entry name" value="RtcB-like"/>
</dbReference>
<name>A0A0H5RW08_9MYCO</name>
<evidence type="ECO:0000256" key="9">
    <source>
        <dbReference type="ARBA" id="ARBA00022886"/>
    </source>
</evidence>
<dbReference type="SUPFAM" id="SSF55608">
    <property type="entry name" value="Homing endonucleases"/>
    <property type="match status" value="1"/>
</dbReference>
<evidence type="ECO:0000256" key="6">
    <source>
        <dbReference type="ARBA" id="ARBA00022759"/>
    </source>
</evidence>
<feature type="binding site" evidence="15">
    <location>
        <position position="93"/>
    </location>
    <ligand>
        <name>Mn(2+)</name>
        <dbReference type="ChEBI" id="CHEBI:29035"/>
        <label>1</label>
    </ligand>
</feature>
<dbReference type="InterPro" id="IPR001233">
    <property type="entry name" value="RtcB"/>
</dbReference>
<evidence type="ECO:0000256" key="13">
    <source>
        <dbReference type="ARBA" id="ARBA00047746"/>
    </source>
</evidence>
<dbReference type="AlphaFoldDB" id="A0A0H5RW08"/>
<dbReference type="GO" id="GO:0006281">
    <property type="term" value="P:DNA repair"/>
    <property type="evidence" value="ECO:0007669"/>
    <property type="project" value="TreeGrafter"/>
</dbReference>
<dbReference type="Gene3D" id="3.90.1860.10">
    <property type="entry name" value="tRNA-splicing ligase RtcB"/>
    <property type="match status" value="2"/>
</dbReference>
<dbReference type="NCBIfam" id="TIGR01443">
    <property type="entry name" value="intein_Cterm"/>
    <property type="match status" value="1"/>
</dbReference>
<dbReference type="SUPFAM" id="SSF103365">
    <property type="entry name" value="Hypothetical protein PH1602"/>
    <property type="match status" value="2"/>
</dbReference>
<organism evidence="16 17">
    <name type="scientific">Mycolicibacterium neworleansense</name>
    <dbReference type="NCBI Taxonomy" id="146018"/>
    <lineage>
        <taxon>Bacteria</taxon>
        <taxon>Bacillati</taxon>
        <taxon>Actinomycetota</taxon>
        <taxon>Actinomycetes</taxon>
        <taxon>Mycobacteriales</taxon>
        <taxon>Mycobacteriaceae</taxon>
        <taxon>Mycolicibacterium</taxon>
    </lineage>
</organism>
<dbReference type="GO" id="GO:0016539">
    <property type="term" value="P:intein-mediated protein splicing"/>
    <property type="evidence" value="ECO:0007669"/>
    <property type="project" value="InterPro"/>
</dbReference>
<gene>
    <name evidence="16" type="primary">rtcB</name>
    <name evidence="16" type="ORF">BN2156_04888</name>
</gene>
<feature type="binding site" evidence="15">
    <location>
        <position position="179"/>
    </location>
    <ligand>
        <name>Mn(2+)</name>
        <dbReference type="ChEBI" id="CHEBI:29035"/>
        <label>1</label>
    </ligand>
</feature>
<keyword evidence="17" id="KW-1185">Reference proteome</keyword>
<keyword evidence="6" id="KW-0255">Endonuclease</keyword>
<evidence type="ECO:0000256" key="12">
    <source>
        <dbReference type="ARBA" id="ARBA00023211"/>
    </source>
</evidence>
<comment type="catalytic activity">
    <reaction evidence="13">
        <text>a 3'-end 3'-phospho-ribonucleotide-RNA + a 5'-end dephospho-ribonucleoside-RNA + GTP = a ribonucleotidyl-ribonucleotide-RNA + GMP + diphosphate</text>
        <dbReference type="Rhea" id="RHEA:68076"/>
        <dbReference type="Rhea" id="RHEA-COMP:10463"/>
        <dbReference type="Rhea" id="RHEA-COMP:13936"/>
        <dbReference type="Rhea" id="RHEA-COMP:17355"/>
        <dbReference type="ChEBI" id="CHEBI:33019"/>
        <dbReference type="ChEBI" id="CHEBI:37565"/>
        <dbReference type="ChEBI" id="CHEBI:58115"/>
        <dbReference type="ChEBI" id="CHEBI:83062"/>
        <dbReference type="ChEBI" id="CHEBI:138284"/>
        <dbReference type="ChEBI" id="CHEBI:173118"/>
        <dbReference type="EC" id="6.5.1.8"/>
    </reaction>
</comment>